<proteinExistence type="predicted"/>
<name>A0A0D9X5Q3_9ORYZ</name>
<dbReference type="eggNOG" id="KOG0800">
    <property type="taxonomic scope" value="Eukaryota"/>
</dbReference>
<dbReference type="InterPro" id="IPR001841">
    <property type="entry name" value="Znf_RING"/>
</dbReference>
<evidence type="ECO:0000256" key="1">
    <source>
        <dbReference type="ARBA" id="ARBA00000900"/>
    </source>
</evidence>
<comment type="catalytic activity">
    <reaction evidence="1">
        <text>S-ubiquitinyl-[E2 ubiquitin-conjugating enzyme]-L-cysteine + [acceptor protein]-L-lysine = [E2 ubiquitin-conjugating enzyme]-L-cysteine + N(6)-ubiquitinyl-[acceptor protein]-L-lysine.</text>
        <dbReference type="EC" id="2.3.2.27"/>
    </reaction>
</comment>
<reference evidence="12" key="2">
    <citation type="submission" date="2013-12" db="EMBL/GenBank/DDBJ databases">
        <authorList>
            <person name="Yu Y."/>
            <person name="Lee S."/>
            <person name="de Baynast K."/>
            <person name="Wissotski M."/>
            <person name="Liu L."/>
            <person name="Talag J."/>
            <person name="Goicoechea J."/>
            <person name="Angelova A."/>
            <person name="Jetty R."/>
            <person name="Kudrna D."/>
            <person name="Golser W."/>
            <person name="Rivera L."/>
            <person name="Zhang J."/>
            <person name="Wing R."/>
        </authorList>
    </citation>
    <scope>NUCLEOTIDE SEQUENCE</scope>
</reference>
<dbReference type="Proteomes" id="UP000032180">
    <property type="component" value="Chromosome 8"/>
</dbReference>
<dbReference type="EnsemblPlants" id="LPERR08G06470.1">
    <property type="protein sequence ID" value="LPERR08G06470.1"/>
    <property type="gene ID" value="LPERR08G06470"/>
</dbReference>
<keyword evidence="4" id="KW-0479">Metal-binding</keyword>
<dbReference type="GO" id="GO:0061630">
    <property type="term" value="F:ubiquitin protein ligase activity"/>
    <property type="evidence" value="ECO:0007669"/>
    <property type="project" value="UniProtKB-EC"/>
</dbReference>
<dbReference type="Gene3D" id="3.30.40.10">
    <property type="entry name" value="Zinc/RING finger domain, C3HC4 (zinc finger)"/>
    <property type="match status" value="1"/>
</dbReference>
<feature type="domain" description="RING-type" evidence="10">
    <location>
        <begin position="301"/>
        <end position="342"/>
    </location>
</feature>
<keyword evidence="12" id="KW-1185">Reference proteome</keyword>
<sequence>MDEPMGRRTVGGLLLTKGGSILVYREESPRHKATACCTRLGCSSKLFRDKEKKMRRPTKEAVNPQRSQLISGSNRLSPQGRMACGSITKRNAESTCSETGNRPTSETAGRDLLTRLKERVNASRKRSLSGGSSPSSLTTSSAGSSISGRTISRPLHRPIPRTRKDGGTTRMRSDSNGNSGGNVQRRADFQGPTGRFVSRSLFRHRSRHQGEPVSYSENNLNDSSEYWRFGLDESDEDASSDRHRGMRMDIDNMSYEELLALGETIGTVSTGLSDDELSKCLKRILYVPSASTSHEDGDIKCIVCQEEYLSDEEVAEMACKHYYHIACIQQWLRQKNWCPICKSVGSATKPYCT</sequence>
<dbReference type="GO" id="GO:0008270">
    <property type="term" value="F:zinc ion binding"/>
    <property type="evidence" value="ECO:0007669"/>
    <property type="project" value="UniProtKB-KW"/>
</dbReference>
<keyword evidence="6" id="KW-0833">Ubl conjugation pathway</keyword>
<dbReference type="PANTHER" id="PTHR22937">
    <property type="entry name" value="E3 UBIQUITIN-PROTEIN LIGASE RNF165"/>
    <property type="match status" value="1"/>
</dbReference>
<protein>
    <recommendedName>
        <fullName evidence="2">RING-type E3 ubiquitin transferase</fullName>
        <ecNumber evidence="2">2.3.2.27</ecNumber>
    </recommendedName>
</protein>
<evidence type="ECO:0000313" key="11">
    <source>
        <dbReference type="EnsemblPlants" id="LPERR08G06470.1"/>
    </source>
</evidence>
<feature type="compositionally biased region" description="Basic and acidic residues" evidence="9">
    <location>
        <begin position="162"/>
        <end position="173"/>
    </location>
</feature>
<dbReference type="HOGENOM" id="CLU_065048_0_0_1"/>
<feature type="region of interest" description="Disordered" evidence="9">
    <location>
        <begin position="50"/>
        <end position="195"/>
    </location>
</feature>
<dbReference type="PANTHER" id="PTHR22937:SF46">
    <property type="entry name" value="RING-TYPE E3 UBIQUITIN TRANSFERASE"/>
    <property type="match status" value="1"/>
</dbReference>
<evidence type="ECO:0000256" key="3">
    <source>
        <dbReference type="ARBA" id="ARBA00022679"/>
    </source>
</evidence>
<evidence type="ECO:0000256" key="9">
    <source>
        <dbReference type="SAM" id="MobiDB-lite"/>
    </source>
</evidence>
<dbReference type="InterPro" id="IPR045191">
    <property type="entry name" value="MBR1/2-like"/>
</dbReference>
<keyword evidence="7" id="KW-0862">Zinc</keyword>
<dbReference type="InterPro" id="IPR013083">
    <property type="entry name" value="Znf_RING/FYVE/PHD"/>
</dbReference>
<dbReference type="AlphaFoldDB" id="A0A0D9X5Q3"/>
<dbReference type="FunFam" id="3.30.40.10:FF:000589">
    <property type="entry name" value="RING/U-box superfamily protein"/>
    <property type="match status" value="1"/>
</dbReference>
<feature type="compositionally biased region" description="Basic and acidic residues" evidence="9">
    <location>
        <begin position="108"/>
        <end position="121"/>
    </location>
</feature>
<evidence type="ECO:0000256" key="8">
    <source>
        <dbReference type="PROSITE-ProRule" id="PRU00175"/>
    </source>
</evidence>
<organism evidence="11 12">
    <name type="scientific">Leersia perrieri</name>
    <dbReference type="NCBI Taxonomy" id="77586"/>
    <lineage>
        <taxon>Eukaryota</taxon>
        <taxon>Viridiplantae</taxon>
        <taxon>Streptophyta</taxon>
        <taxon>Embryophyta</taxon>
        <taxon>Tracheophyta</taxon>
        <taxon>Spermatophyta</taxon>
        <taxon>Magnoliopsida</taxon>
        <taxon>Liliopsida</taxon>
        <taxon>Poales</taxon>
        <taxon>Poaceae</taxon>
        <taxon>BOP clade</taxon>
        <taxon>Oryzoideae</taxon>
        <taxon>Oryzeae</taxon>
        <taxon>Oryzinae</taxon>
        <taxon>Leersia</taxon>
    </lineage>
</organism>
<reference evidence="11" key="3">
    <citation type="submission" date="2015-04" db="UniProtKB">
        <authorList>
            <consortium name="EnsemblPlants"/>
        </authorList>
    </citation>
    <scope>IDENTIFICATION</scope>
</reference>
<dbReference type="Pfam" id="PF13639">
    <property type="entry name" value="zf-RING_2"/>
    <property type="match status" value="1"/>
</dbReference>
<dbReference type="Gramene" id="LPERR08G06470.1">
    <property type="protein sequence ID" value="LPERR08G06470.1"/>
    <property type="gene ID" value="LPERR08G06470"/>
</dbReference>
<feature type="compositionally biased region" description="Polar residues" evidence="9">
    <location>
        <begin position="64"/>
        <end position="77"/>
    </location>
</feature>
<feature type="compositionally biased region" description="Polar residues" evidence="9">
    <location>
        <begin position="93"/>
        <end position="107"/>
    </location>
</feature>
<evidence type="ECO:0000256" key="6">
    <source>
        <dbReference type="ARBA" id="ARBA00022786"/>
    </source>
</evidence>
<dbReference type="STRING" id="77586.A0A0D9X5Q3"/>
<evidence type="ECO:0000259" key="10">
    <source>
        <dbReference type="PROSITE" id="PS50089"/>
    </source>
</evidence>
<feature type="compositionally biased region" description="Low complexity" evidence="9">
    <location>
        <begin position="128"/>
        <end position="153"/>
    </location>
</feature>
<evidence type="ECO:0000256" key="7">
    <source>
        <dbReference type="ARBA" id="ARBA00022833"/>
    </source>
</evidence>
<evidence type="ECO:0000256" key="5">
    <source>
        <dbReference type="ARBA" id="ARBA00022771"/>
    </source>
</evidence>
<dbReference type="SMART" id="SM00184">
    <property type="entry name" value="RING"/>
    <property type="match status" value="1"/>
</dbReference>
<accession>A0A0D9X5Q3</accession>
<keyword evidence="3" id="KW-0808">Transferase</keyword>
<dbReference type="EC" id="2.3.2.27" evidence="2"/>
<reference evidence="11 12" key="1">
    <citation type="submission" date="2012-08" db="EMBL/GenBank/DDBJ databases">
        <title>Oryza genome evolution.</title>
        <authorList>
            <person name="Wing R.A."/>
        </authorList>
    </citation>
    <scope>NUCLEOTIDE SEQUENCE</scope>
</reference>
<dbReference type="PROSITE" id="PS50089">
    <property type="entry name" value="ZF_RING_2"/>
    <property type="match status" value="1"/>
</dbReference>
<keyword evidence="5 8" id="KW-0863">Zinc-finger</keyword>
<evidence type="ECO:0000256" key="4">
    <source>
        <dbReference type="ARBA" id="ARBA00022723"/>
    </source>
</evidence>
<dbReference type="SUPFAM" id="SSF57850">
    <property type="entry name" value="RING/U-box"/>
    <property type="match status" value="1"/>
</dbReference>
<evidence type="ECO:0000256" key="2">
    <source>
        <dbReference type="ARBA" id="ARBA00012483"/>
    </source>
</evidence>
<evidence type="ECO:0000313" key="12">
    <source>
        <dbReference type="Proteomes" id="UP000032180"/>
    </source>
</evidence>